<dbReference type="AlphaFoldDB" id="A0A4C1UVY8"/>
<dbReference type="EMBL" id="BGZK01000232">
    <property type="protein sequence ID" value="GBP30400.1"/>
    <property type="molecule type" value="Genomic_DNA"/>
</dbReference>
<comment type="caution">
    <text evidence="1">The sequence shown here is derived from an EMBL/GenBank/DDBJ whole genome shotgun (WGS) entry which is preliminary data.</text>
</comment>
<protein>
    <submittedName>
        <fullName evidence="1">Uncharacterized protein</fullName>
    </submittedName>
</protein>
<reference evidence="1 2" key="1">
    <citation type="journal article" date="2019" name="Commun. Biol.">
        <title>The bagworm genome reveals a unique fibroin gene that provides high tensile strength.</title>
        <authorList>
            <person name="Kono N."/>
            <person name="Nakamura H."/>
            <person name="Ohtoshi R."/>
            <person name="Tomita M."/>
            <person name="Numata K."/>
            <person name="Arakawa K."/>
        </authorList>
    </citation>
    <scope>NUCLEOTIDE SEQUENCE [LARGE SCALE GENOMIC DNA]</scope>
</reference>
<sequence length="97" mass="11297">MKPASKRLGVLNRARGYVESDHRLLIYKAQLYSPRDREIRNPDLDLDPKPDLNFDSRLKCLDHTRTSFRGPLYSVAWRRDSATTAARNPIFNVKLKL</sequence>
<keyword evidence="2" id="KW-1185">Reference proteome</keyword>
<organism evidence="1 2">
    <name type="scientific">Eumeta variegata</name>
    <name type="common">Bagworm moth</name>
    <name type="synonym">Eumeta japonica</name>
    <dbReference type="NCBI Taxonomy" id="151549"/>
    <lineage>
        <taxon>Eukaryota</taxon>
        <taxon>Metazoa</taxon>
        <taxon>Ecdysozoa</taxon>
        <taxon>Arthropoda</taxon>
        <taxon>Hexapoda</taxon>
        <taxon>Insecta</taxon>
        <taxon>Pterygota</taxon>
        <taxon>Neoptera</taxon>
        <taxon>Endopterygota</taxon>
        <taxon>Lepidoptera</taxon>
        <taxon>Glossata</taxon>
        <taxon>Ditrysia</taxon>
        <taxon>Tineoidea</taxon>
        <taxon>Psychidae</taxon>
        <taxon>Oiketicinae</taxon>
        <taxon>Eumeta</taxon>
    </lineage>
</organism>
<evidence type="ECO:0000313" key="2">
    <source>
        <dbReference type="Proteomes" id="UP000299102"/>
    </source>
</evidence>
<name>A0A4C1UVY8_EUMVA</name>
<proteinExistence type="predicted"/>
<evidence type="ECO:0000313" key="1">
    <source>
        <dbReference type="EMBL" id="GBP30400.1"/>
    </source>
</evidence>
<dbReference type="Proteomes" id="UP000299102">
    <property type="component" value="Unassembled WGS sequence"/>
</dbReference>
<gene>
    <name evidence="1" type="ORF">EVAR_18199_1</name>
</gene>
<accession>A0A4C1UVY8</accession>